<evidence type="ECO:0000256" key="3">
    <source>
        <dbReference type="ARBA" id="ARBA00004496"/>
    </source>
</evidence>
<comment type="function">
    <text evidence="1">May be involved in spermatogenesis.</text>
</comment>
<dbReference type="PANTHER" id="PTHR33588:SF1">
    <property type="entry name" value="CILIA- AND FLAGELLA-ASSOCIATED PROTEIN 299"/>
    <property type="match status" value="1"/>
</dbReference>
<evidence type="ECO:0000256" key="1">
    <source>
        <dbReference type="ARBA" id="ARBA00003056"/>
    </source>
</evidence>
<evidence type="ECO:0000313" key="7">
    <source>
        <dbReference type="EMBL" id="CAD7086193.1"/>
    </source>
</evidence>
<dbReference type="OrthoDB" id="2136125at2759"/>
<dbReference type="InterPro" id="IPR027887">
    <property type="entry name" value="DUF4464"/>
</dbReference>
<sequence length="236" mass="27564">MEKADEKLILDYHSYDDYLDSFVTREDLRYLGSVASARMIAELGYRSTTDTLSRQQFDLRKALAMSEVFPAKRQHALACEGITIVDPFLSELALRERSNRLRMLSTIIFIRDLTKSGFEISGYIDYEQSLRRSTTKAEDAVDWHAIFKQKKRLWPQKTDLSYFHWRSGFSVHNHSDNYQVVSDSQKGLVFIHKGDRKMICVDPFVENPGSYTTRTIVYSDKYNHVVLYDHVVRNKI</sequence>
<dbReference type="AlphaFoldDB" id="A0A7R8USF1"/>
<evidence type="ECO:0000256" key="5">
    <source>
        <dbReference type="ARBA" id="ARBA00022490"/>
    </source>
</evidence>
<evidence type="ECO:0000256" key="4">
    <source>
        <dbReference type="ARBA" id="ARBA00021436"/>
    </source>
</evidence>
<dbReference type="Proteomes" id="UP000594454">
    <property type="component" value="Chromosome 3"/>
</dbReference>
<name>A0A7R8USF1_HERIL</name>
<evidence type="ECO:0000313" key="8">
    <source>
        <dbReference type="Proteomes" id="UP000594454"/>
    </source>
</evidence>
<dbReference type="Pfam" id="PF14713">
    <property type="entry name" value="DUF4464"/>
    <property type="match status" value="1"/>
</dbReference>
<dbReference type="GO" id="GO:0005737">
    <property type="term" value="C:cytoplasm"/>
    <property type="evidence" value="ECO:0007669"/>
    <property type="project" value="UniProtKB-SubCell"/>
</dbReference>
<comment type="subcellular location">
    <subcellularLocation>
        <location evidence="3">Cytoplasm</location>
    </subcellularLocation>
    <subcellularLocation>
        <location evidence="2">Nucleus</location>
    </subcellularLocation>
</comment>
<protein>
    <recommendedName>
        <fullName evidence="4">Cilia- and flagella-associated protein 299</fullName>
    </recommendedName>
</protein>
<keyword evidence="5" id="KW-0963">Cytoplasm</keyword>
<dbReference type="PANTHER" id="PTHR33588">
    <property type="entry name" value="CILIA- AND FLAGELLA-ASSOCIATED PROTEIN 299"/>
    <property type="match status" value="1"/>
</dbReference>
<dbReference type="GO" id="GO:0005634">
    <property type="term" value="C:nucleus"/>
    <property type="evidence" value="ECO:0007669"/>
    <property type="project" value="UniProtKB-SubCell"/>
</dbReference>
<dbReference type="InParanoid" id="A0A7R8USF1"/>
<dbReference type="EMBL" id="LR899011">
    <property type="protein sequence ID" value="CAD7086193.1"/>
    <property type="molecule type" value="Genomic_DNA"/>
</dbReference>
<gene>
    <name evidence="7" type="ORF">HERILL_LOCUS8985</name>
</gene>
<keyword evidence="8" id="KW-1185">Reference proteome</keyword>
<accession>A0A7R8USF1</accession>
<dbReference type="OMA" id="FNNYQEY"/>
<reference evidence="7 8" key="1">
    <citation type="submission" date="2020-11" db="EMBL/GenBank/DDBJ databases">
        <authorList>
            <person name="Wallbank WR R."/>
            <person name="Pardo Diaz C."/>
            <person name="Kozak K."/>
            <person name="Martin S."/>
            <person name="Jiggins C."/>
            <person name="Moest M."/>
            <person name="Warren A I."/>
            <person name="Generalovic N T."/>
            <person name="Byers J.R.P. K."/>
            <person name="Montejo-Kovacevich G."/>
            <person name="Yen C E."/>
        </authorList>
    </citation>
    <scope>NUCLEOTIDE SEQUENCE [LARGE SCALE GENOMIC DNA]</scope>
</reference>
<organism evidence="7 8">
    <name type="scientific">Hermetia illucens</name>
    <name type="common">Black soldier fly</name>
    <dbReference type="NCBI Taxonomy" id="343691"/>
    <lineage>
        <taxon>Eukaryota</taxon>
        <taxon>Metazoa</taxon>
        <taxon>Ecdysozoa</taxon>
        <taxon>Arthropoda</taxon>
        <taxon>Hexapoda</taxon>
        <taxon>Insecta</taxon>
        <taxon>Pterygota</taxon>
        <taxon>Neoptera</taxon>
        <taxon>Endopterygota</taxon>
        <taxon>Diptera</taxon>
        <taxon>Brachycera</taxon>
        <taxon>Stratiomyomorpha</taxon>
        <taxon>Stratiomyidae</taxon>
        <taxon>Hermetiinae</taxon>
        <taxon>Hermetia</taxon>
    </lineage>
</organism>
<evidence type="ECO:0000256" key="6">
    <source>
        <dbReference type="ARBA" id="ARBA00023242"/>
    </source>
</evidence>
<proteinExistence type="predicted"/>
<keyword evidence="6" id="KW-0539">Nucleus</keyword>
<evidence type="ECO:0000256" key="2">
    <source>
        <dbReference type="ARBA" id="ARBA00004123"/>
    </source>
</evidence>